<dbReference type="AlphaFoldDB" id="A0A9N9Q0M8"/>
<protein>
    <recommendedName>
        <fullName evidence="1">protein-ribulosamine 3-kinase</fullName>
        <ecNumber evidence="1">2.7.1.172</ecNumber>
    </recommendedName>
</protein>
<reference evidence="3" key="1">
    <citation type="submission" date="2021-07" db="EMBL/GenBank/DDBJ databases">
        <authorList>
            <person name="Durling M."/>
        </authorList>
    </citation>
    <scope>NUCLEOTIDE SEQUENCE</scope>
</reference>
<dbReference type="InterPro" id="IPR016477">
    <property type="entry name" value="Fructo-/Ketosamine-3-kinase"/>
</dbReference>
<dbReference type="SUPFAM" id="SSF56112">
    <property type="entry name" value="Protein kinase-like (PK-like)"/>
    <property type="match status" value="1"/>
</dbReference>
<dbReference type="GO" id="GO:0102193">
    <property type="term" value="F:protein-ribulosamine 3-kinase activity"/>
    <property type="evidence" value="ECO:0007669"/>
    <property type="project" value="UniProtKB-EC"/>
</dbReference>
<dbReference type="OrthoDB" id="5772781at2759"/>
<proteinExistence type="predicted"/>
<evidence type="ECO:0000256" key="1">
    <source>
        <dbReference type="ARBA" id="ARBA00011961"/>
    </source>
</evidence>
<dbReference type="Proteomes" id="UP000701801">
    <property type="component" value="Unassembled WGS sequence"/>
</dbReference>
<comment type="catalytic activity">
    <reaction evidence="2">
        <text>N(6)-D-ribulosyl-L-lysyl-[protein] + ATP = N(6)-(3-O-phospho-D-ribulosyl)-L-lysyl-[protein] + ADP + H(+)</text>
        <dbReference type="Rhea" id="RHEA:48432"/>
        <dbReference type="Rhea" id="RHEA-COMP:12103"/>
        <dbReference type="Rhea" id="RHEA-COMP:12104"/>
        <dbReference type="ChEBI" id="CHEBI:15378"/>
        <dbReference type="ChEBI" id="CHEBI:30616"/>
        <dbReference type="ChEBI" id="CHEBI:90418"/>
        <dbReference type="ChEBI" id="CHEBI:90420"/>
        <dbReference type="ChEBI" id="CHEBI:456216"/>
        <dbReference type="EC" id="2.7.1.172"/>
    </reaction>
    <physiologicalReaction direction="left-to-right" evidence="2">
        <dbReference type="Rhea" id="RHEA:48433"/>
    </physiologicalReaction>
</comment>
<comment type="caution">
    <text evidence="3">The sequence shown here is derived from an EMBL/GenBank/DDBJ whole genome shotgun (WGS) entry which is preliminary data.</text>
</comment>
<evidence type="ECO:0000313" key="4">
    <source>
        <dbReference type="Proteomes" id="UP000701801"/>
    </source>
</evidence>
<sequence>MFRFLGFPTKGAKVLHALEYKKSHLGKTAKLVVELPDGKVESYFLKILLMGEIGRKMCEGEYESLKAIYEVSAGFVPKSYYWGEYDKNTQPYFLLEEFRDIGKQPADPITLATKLADLHKHSKSPMGKFGFHVKTCHDGATGEAFVFDACSFYGHNEYDTGNWRASRHLLSDEKYMECYKENFPGSEPVEDWDARNLLYSLPFNLGNAMYIPESDQRQVVYEDMMTL</sequence>
<dbReference type="Gene3D" id="3.90.1200.10">
    <property type="match status" value="1"/>
</dbReference>
<accession>A0A9N9Q0M8</accession>
<dbReference type="InterPro" id="IPR011009">
    <property type="entry name" value="Kinase-like_dom_sf"/>
</dbReference>
<name>A0A9N9Q0M8_9HELO</name>
<evidence type="ECO:0000256" key="2">
    <source>
        <dbReference type="ARBA" id="ARBA00048655"/>
    </source>
</evidence>
<evidence type="ECO:0000313" key="3">
    <source>
        <dbReference type="EMBL" id="CAG8970814.1"/>
    </source>
</evidence>
<dbReference type="EC" id="2.7.1.172" evidence="1"/>
<dbReference type="EMBL" id="CAJVRM010000002">
    <property type="protein sequence ID" value="CAG8970814.1"/>
    <property type="molecule type" value="Genomic_DNA"/>
</dbReference>
<dbReference type="Pfam" id="PF03881">
    <property type="entry name" value="Fructosamin_kin"/>
    <property type="match status" value="1"/>
</dbReference>
<keyword evidence="4" id="KW-1185">Reference proteome</keyword>
<feature type="non-terminal residue" evidence="3">
    <location>
        <position position="1"/>
    </location>
</feature>
<organism evidence="3 4">
    <name type="scientific">Hymenoscyphus albidus</name>
    <dbReference type="NCBI Taxonomy" id="595503"/>
    <lineage>
        <taxon>Eukaryota</taxon>
        <taxon>Fungi</taxon>
        <taxon>Dikarya</taxon>
        <taxon>Ascomycota</taxon>
        <taxon>Pezizomycotina</taxon>
        <taxon>Leotiomycetes</taxon>
        <taxon>Helotiales</taxon>
        <taxon>Helotiaceae</taxon>
        <taxon>Hymenoscyphus</taxon>
    </lineage>
</organism>
<gene>
    <name evidence="3" type="ORF">HYALB_00001601</name>
</gene>
<dbReference type="PANTHER" id="PTHR12149">
    <property type="entry name" value="FRUCTOSAMINE 3 KINASE-RELATED PROTEIN"/>
    <property type="match status" value="1"/>
</dbReference>
<dbReference type="PANTHER" id="PTHR12149:SF8">
    <property type="entry name" value="PROTEIN-RIBULOSAMINE 3-KINASE"/>
    <property type="match status" value="1"/>
</dbReference>